<dbReference type="RefSeq" id="WP_067899373.1">
    <property type="nucleotide sequence ID" value="NZ_VSFG01000005.1"/>
</dbReference>
<feature type="compositionally biased region" description="Low complexity" evidence="2">
    <location>
        <begin position="410"/>
        <end position="425"/>
    </location>
</feature>
<gene>
    <name evidence="3" type="ORF">FXF69_24105</name>
</gene>
<dbReference type="AlphaFoldDB" id="A0A5D0NHZ3"/>
<evidence type="ECO:0000256" key="2">
    <source>
        <dbReference type="SAM" id="MobiDB-lite"/>
    </source>
</evidence>
<feature type="compositionally biased region" description="Acidic residues" evidence="2">
    <location>
        <begin position="438"/>
        <end position="449"/>
    </location>
</feature>
<feature type="region of interest" description="Disordered" evidence="2">
    <location>
        <begin position="386"/>
        <end position="449"/>
    </location>
</feature>
<feature type="coiled-coil region" evidence="1">
    <location>
        <begin position="217"/>
        <end position="244"/>
    </location>
</feature>
<dbReference type="EMBL" id="VSFG01000005">
    <property type="protein sequence ID" value="TYB44047.1"/>
    <property type="molecule type" value="Genomic_DNA"/>
</dbReference>
<protein>
    <recommendedName>
        <fullName evidence="5">Band 7 domain-containing protein</fullName>
    </recommendedName>
</protein>
<accession>A0A5D0NHZ3</accession>
<organism evidence="3 4">
    <name type="scientific">Actinomadura chibensis</name>
    <dbReference type="NCBI Taxonomy" id="392828"/>
    <lineage>
        <taxon>Bacteria</taxon>
        <taxon>Bacillati</taxon>
        <taxon>Actinomycetota</taxon>
        <taxon>Actinomycetes</taxon>
        <taxon>Streptosporangiales</taxon>
        <taxon>Thermomonosporaceae</taxon>
        <taxon>Actinomadura</taxon>
    </lineage>
</organism>
<comment type="caution">
    <text evidence="3">The sequence shown here is derived from an EMBL/GenBank/DDBJ whole genome shotgun (WGS) entry which is preliminary data.</text>
</comment>
<dbReference type="STRING" id="1220554.GCA_001552135_06167"/>
<keyword evidence="1" id="KW-0175">Coiled coil</keyword>
<evidence type="ECO:0000313" key="4">
    <source>
        <dbReference type="Proteomes" id="UP000323380"/>
    </source>
</evidence>
<keyword evidence="4" id="KW-1185">Reference proteome</keyword>
<evidence type="ECO:0008006" key="5">
    <source>
        <dbReference type="Google" id="ProtNLM"/>
    </source>
</evidence>
<sequence>MTYPIITQKVLSPVPRSGLLGLRSRSRDAAEIPVPTAGEVLVLRSGGRHVLDSGRLGLDDEIVVEATHVSVVDMTENKQLRVELSIPSAEGGLFAVGVEFTCRVHDPVAVVEAGLGDIRDFLAAYLRAHDDVFKAGAKYRLADFLAARTEVRAELQAYNHYVPVQLSGMTATLGNVEIPAPPEVKEYLGKAVKDDLVHQDRLAGLARSGRFDRAEAEEEAETKLRKLKLEVLGTEQEIHKLRGDRLKAEQRERDEEDALAAAHRRRDAETTFNLGQAAKVTAAVGDNPLMAHAIAAERGEISAKELAELYQQEADRLYALERLREDRAYDDTVKNAQLSRDTRVQGIIMRLDVFKEMVRKGLLDERGIKEIDSILTELVAGNAVEVPSTPEPSLKVEVADPVPDEPAPPLESAAPAAVDAGTADDGTGGAAAGGAATADDDEPYREEDL</sequence>
<reference evidence="3 4" key="1">
    <citation type="submission" date="2019-08" db="EMBL/GenBank/DDBJ databases">
        <title>Actinomadura sp. nov. CYP1-5 isolated from mountain soil.</title>
        <authorList>
            <person name="Songsumanus A."/>
            <person name="Kuncharoen N."/>
            <person name="Kudo T."/>
            <person name="Yuki M."/>
            <person name="Igarashi Y."/>
            <person name="Tanasupawat S."/>
        </authorList>
    </citation>
    <scope>NUCLEOTIDE SEQUENCE [LARGE SCALE GENOMIC DNA]</scope>
    <source>
        <strain evidence="3 4">JCM 14158</strain>
    </source>
</reference>
<proteinExistence type="predicted"/>
<evidence type="ECO:0000313" key="3">
    <source>
        <dbReference type="EMBL" id="TYB44047.1"/>
    </source>
</evidence>
<name>A0A5D0NHZ3_9ACTN</name>
<evidence type="ECO:0000256" key="1">
    <source>
        <dbReference type="SAM" id="Coils"/>
    </source>
</evidence>
<dbReference type="Proteomes" id="UP000323380">
    <property type="component" value="Unassembled WGS sequence"/>
</dbReference>